<keyword evidence="2" id="KW-1185">Reference proteome</keyword>
<organism evidence="1 2">
    <name type="scientific">Aspergillus brunneoviolaceus CBS 621.78</name>
    <dbReference type="NCBI Taxonomy" id="1450534"/>
    <lineage>
        <taxon>Eukaryota</taxon>
        <taxon>Fungi</taxon>
        <taxon>Dikarya</taxon>
        <taxon>Ascomycota</taxon>
        <taxon>Pezizomycotina</taxon>
        <taxon>Eurotiomycetes</taxon>
        <taxon>Eurotiomycetidae</taxon>
        <taxon>Eurotiales</taxon>
        <taxon>Aspergillaceae</taxon>
        <taxon>Aspergillus</taxon>
        <taxon>Aspergillus subgen. Circumdati</taxon>
    </lineage>
</organism>
<sequence length="126" mass="13973">MYSTHMRGSPLGTDGEPTDGDPKLKKKAGHPLFFRFLVRPHHRKSLVTNWSRRVTGSGKDARSSRPRNVGFAASQSVSLSCFPPLPPSYVVCFLLPLCVFCFLELYFSFLASESSFTISPITSNSN</sequence>
<dbReference type="Proteomes" id="UP000249057">
    <property type="component" value="Unassembled WGS sequence"/>
</dbReference>
<proteinExistence type="predicted"/>
<protein>
    <submittedName>
        <fullName evidence="1">Uncharacterized protein</fullName>
    </submittedName>
</protein>
<accession>A0ACD1G835</accession>
<evidence type="ECO:0000313" key="2">
    <source>
        <dbReference type="Proteomes" id="UP000249057"/>
    </source>
</evidence>
<evidence type="ECO:0000313" key="1">
    <source>
        <dbReference type="EMBL" id="RAH45411.1"/>
    </source>
</evidence>
<reference evidence="1" key="1">
    <citation type="submission" date="2018-02" db="EMBL/GenBank/DDBJ databases">
        <title>The genomes of Aspergillus section Nigri reveals drivers in fungal speciation.</title>
        <authorList>
            <consortium name="DOE Joint Genome Institute"/>
            <person name="Vesth T.C."/>
            <person name="Nybo J."/>
            <person name="Theobald S."/>
            <person name="Brandl J."/>
            <person name="Frisvad J.C."/>
            <person name="Nielsen K.F."/>
            <person name="Lyhne E.K."/>
            <person name="Kogle M.E."/>
            <person name="Kuo A."/>
            <person name="Riley R."/>
            <person name="Clum A."/>
            <person name="Nolan M."/>
            <person name="Lipzen A."/>
            <person name="Salamov A."/>
            <person name="Henrissat B."/>
            <person name="Wiebenga A."/>
            <person name="De vries R.P."/>
            <person name="Grigoriev I.V."/>
            <person name="Mortensen U.H."/>
            <person name="Andersen M.R."/>
            <person name="Baker S.E."/>
        </authorList>
    </citation>
    <scope>NUCLEOTIDE SEQUENCE</scope>
    <source>
        <strain evidence="1">CBS 621.78</strain>
    </source>
</reference>
<dbReference type="EMBL" id="KZ825345">
    <property type="protein sequence ID" value="RAH45411.1"/>
    <property type="molecule type" value="Genomic_DNA"/>
</dbReference>
<name>A0ACD1G835_9EURO</name>
<gene>
    <name evidence="1" type="ORF">BO95DRAFT_140393</name>
</gene>